<keyword evidence="3" id="KW-0472">Membrane</keyword>
<evidence type="ECO:0000313" key="5">
    <source>
        <dbReference type="Proteomes" id="UP000076510"/>
    </source>
</evidence>
<comment type="caution">
    <text evidence="4">The sequence shown here is derived from an EMBL/GenBank/DDBJ whole genome shotgun (WGS) entry which is preliminary data.</text>
</comment>
<accession>A0A0J5S620</accession>
<keyword evidence="3" id="KW-0812">Transmembrane</keyword>
<dbReference type="EMBL" id="LQQY01000005">
    <property type="protein sequence ID" value="KZE52114.1"/>
    <property type="molecule type" value="Genomic_DNA"/>
</dbReference>
<dbReference type="InterPro" id="IPR007060">
    <property type="entry name" value="FtsL/DivIC"/>
</dbReference>
<gene>
    <name evidence="4" type="ORF">AV649_13295</name>
</gene>
<dbReference type="Pfam" id="PF04977">
    <property type="entry name" value="DivIC"/>
    <property type="match status" value="1"/>
</dbReference>
<evidence type="ECO:0000256" key="1">
    <source>
        <dbReference type="SAM" id="Coils"/>
    </source>
</evidence>
<dbReference type="PATRIC" id="fig|189381.10.peg.2715"/>
<organism evidence="4 5">
    <name type="scientific">Rossellomorea marisflavi</name>
    <dbReference type="NCBI Taxonomy" id="189381"/>
    <lineage>
        <taxon>Bacteria</taxon>
        <taxon>Bacillati</taxon>
        <taxon>Bacillota</taxon>
        <taxon>Bacilli</taxon>
        <taxon>Bacillales</taxon>
        <taxon>Bacillaceae</taxon>
        <taxon>Rossellomorea</taxon>
    </lineage>
</organism>
<dbReference type="GO" id="GO:0051301">
    <property type="term" value="P:cell division"/>
    <property type="evidence" value="ECO:0007669"/>
    <property type="project" value="UniProtKB-KW"/>
</dbReference>
<feature type="region of interest" description="Disordered" evidence="2">
    <location>
        <begin position="1"/>
        <end position="26"/>
    </location>
</feature>
<dbReference type="OrthoDB" id="2991180at2"/>
<keyword evidence="4" id="KW-0131">Cell cycle</keyword>
<dbReference type="Proteomes" id="UP000076510">
    <property type="component" value="Unassembled WGS sequence"/>
</dbReference>
<evidence type="ECO:0000256" key="3">
    <source>
        <dbReference type="SAM" id="Phobius"/>
    </source>
</evidence>
<evidence type="ECO:0000313" key="4">
    <source>
        <dbReference type="EMBL" id="KZE52114.1"/>
    </source>
</evidence>
<dbReference type="PANTHER" id="PTHR40027">
    <property type="entry name" value="CELL DIVISION PROTEIN DIVIC"/>
    <property type="match status" value="1"/>
</dbReference>
<keyword evidence="1" id="KW-0175">Coiled coil</keyword>
<feature type="compositionally biased region" description="Basic and acidic residues" evidence="2">
    <location>
        <begin position="11"/>
        <end position="20"/>
    </location>
</feature>
<dbReference type="AlphaFoldDB" id="A0A0J5S620"/>
<dbReference type="PANTHER" id="PTHR40027:SF1">
    <property type="entry name" value="CELL DIVISION PROTEIN DIVIC"/>
    <property type="match status" value="1"/>
</dbReference>
<proteinExistence type="predicted"/>
<feature type="transmembrane region" description="Helical" evidence="3">
    <location>
        <begin position="34"/>
        <end position="53"/>
    </location>
</feature>
<dbReference type="InterPro" id="IPR039076">
    <property type="entry name" value="DivIC"/>
</dbReference>
<dbReference type="RefSeq" id="WP_048007730.1">
    <property type="nucleotide sequence ID" value="NZ_CP047095.1"/>
</dbReference>
<feature type="coiled-coil region" evidence="1">
    <location>
        <begin position="59"/>
        <end position="93"/>
    </location>
</feature>
<evidence type="ECO:0000256" key="2">
    <source>
        <dbReference type="SAM" id="MobiDB-lite"/>
    </source>
</evidence>
<reference evidence="5" key="1">
    <citation type="submission" date="2016-01" db="EMBL/GenBank/DDBJ databases">
        <title>Whole genome sequencing of Bhargavaea cecembensis T14.</title>
        <authorList>
            <person name="Hong K.W."/>
        </authorList>
    </citation>
    <scope>NUCLEOTIDE SEQUENCE [LARGE SCALE GENOMIC DNA]</scope>
    <source>
        <strain evidence="5">M19</strain>
    </source>
</reference>
<keyword evidence="4" id="KW-0132">Cell division</keyword>
<protein>
    <submittedName>
        <fullName evidence="4">Cell division protein DIVIC</fullName>
    </submittedName>
</protein>
<sequence length="125" mass="14501">MGRNVTPMENEYVRQQENKHKASSKRKKRLVRRLSVFFVLAIAITGFMVSTLISRAQVLEDKKAEKVQLEKNLEALKEKQTALEEEIVKLNDDDYIAKLARRDYFLSDNGEIIFNIPESGKDKEN</sequence>
<keyword evidence="3" id="KW-1133">Transmembrane helix</keyword>
<name>A0A0J5S620_9BACI</name>